<dbReference type="Pfam" id="PF07494">
    <property type="entry name" value="Reg_prop"/>
    <property type="match status" value="2"/>
</dbReference>
<evidence type="ECO:0000259" key="3">
    <source>
        <dbReference type="Pfam" id="PF07495"/>
    </source>
</evidence>
<keyword evidence="1" id="KW-1133">Transmembrane helix</keyword>
<dbReference type="Gene3D" id="2.130.10.10">
    <property type="entry name" value="YVTN repeat-like/Quinoprotein amine dehydrogenase"/>
    <property type="match status" value="2"/>
</dbReference>
<feature type="domain" description="Two component regulator three Y" evidence="3">
    <location>
        <begin position="679"/>
        <end position="728"/>
    </location>
</feature>
<accession>A0ABW7MKY7</accession>
<dbReference type="PANTHER" id="PTHR34220">
    <property type="entry name" value="SENSOR HISTIDINE KINASE YPDA"/>
    <property type="match status" value="1"/>
</dbReference>
<keyword evidence="1" id="KW-0812">Transmembrane</keyword>
<dbReference type="InterPro" id="IPR011110">
    <property type="entry name" value="Reg_prop"/>
</dbReference>
<reference evidence="4 5" key="1">
    <citation type="submission" date="2024-02" db="EMBL/GenBank/DDBJ databases">
        <title>A Gaetbulibacter species isolated from tidal flats and genomic insights of their niches.</title>
        <authorList>
            <person name="Ye Y."/>
        </authorList>
    </citation>
    <scope>NUCLEOTIDE SEQUENCE [LARGE SCALE GENOMIC DNA]</scope>
    <source>
        <strain evidence="4 5">KEM-8</strain>
    </source>
</reference>
<dbReference type="Proteomes" id="UP001610104">
    <property type="component" value="Unassembled WGS sequence"/>
</dbReference>
<dbReference type="PANTHER" id="PTHR34220:SF7">
    <property type="entry name" value="SENSOR HISTIDINE KINASE YPDA"/>
    <property type="match status" value="1"/>
</dbReference>
<keyword evidence="4" id="KW-0808">Transferase</keyword>
<dbReference type="EMBL" id="JBAWKC010000001">
    <property type="protein sequence ID" value="MFH6767485.1"/>
    <property type="molecule type" value="Genomic_DNA"/>
</dbReference>
<evidence type="ECO:0000313" key="5">
    <source>
        <dbReference type="Proteomes" id="UP001610104"/>
    </source>
</evidence>
<comment type="caution">
    <text evidence="4">The sequence shown here is derived from an EMBL/GenBank/DDBJ whole genome shotgun (WGS) entry which is preliminary data.</text>
</comment>
<evidence type="ECO:0000259" key="2">
    <source>
        <dbReference type="Pfam" id="PF06580"/>
    </source>
</evidence>
<proteinExistence type="predicted"/>
<protein>
    <submittedName>
        <fullName evidence="4">Histidine kinase</fullName>
    </submittedName>
</protein>
<dbReference type="InterPro" id="IPR010559">
    <property type="entry name" value="Sig_transdc_His_kin_internal"/>
</dbReference>
<keyword evidence="5" id="KW-1185">Reference proteome</keyword>
<dbReference type="Gene3D" id="2.60.40.10">
    <property type="entry name" value="Immunoglobulins"/>
    <property type="match status" value="1"/>
</dbReference>
<dbReference type="InterPro" id="IPR011047">
    <property type="entry name" value="Quinoprotein_ADH-like_sf"/>
</dbReference>
<dbReference type="InterPro" id="IPR015943">
    <property type="entry name" value="WD40/YVTN_repeat-like_dom_sf"/>
</dbReference>
<keyword evidence="1" id="KW-0472">Membrane</keyword>
<dbReference type="RefSeq" id="WP_395436783.1">
    <property type="nucleotide sequence ID" value="NZ_JBAWKC010000001.1"/>
</dbReference>
<dbReference type="InterPro" id="IPR036890">
    <property type="entry name" value="HATPase_C_sf"/>
</dbReference>
<dbReference type="Gene3D" id="3.30.565.10">
    <property type="entry name" value="Histidine kinase-like ATPase, C-terminal domain"/>
    <property type="match status" value="1"/>
</dbReference>
<evidence type="ECO:0000313" key="4">
    <source>
        <dbReference type="EMBL" id="MFH6767485.1"/>
    </source>
</evidence>
<organism evidence="4 5">
    <name type="scientific">Gaetbulibacter aquiaggeris</name>
    <dbReference type="NCBI Taxonomy" id="1735373"/>
    <lineage>
        <taxon>Bacteria</taxon>
        <taxon>Pseudomonadati</taxon>
        <taxon>Bacteroidota</taxon>
        <taxon>Flavobacteriia</taxon>
        <taxon>Flavobacteriales</taxon>
        <taxon>Flavobacteriaceae</taxon>
        <taxon>Gaetbulibacter</taxon>
    </lineage>
</organism>
<keyword evidence="4" id="KW-0418">Kinase</keyword>
<dbReference type="Pfam" id="PF07495">
    <property type="entry name" value="Y_Y_Y"/>
    <property type="match status" value="1"/>
</dbReference>
<gene>
    <name evidence="4" type="ORF">V8G56_01960</name>
</gene>
<sequence>MADGLPNNQIECIYKDSRGILWVGTHNGLAKIEGGTITNYSTDNGLSNNSVWDIVEDAEGNLWFATFGGGISKFDGKEFTAQNHHELLKNSFVRKLFIHNNYLLIGTEKGLFILNLKDYSVVGLETEQERFQIMDYFTYKGEIYIGVYTHGIYNLNTEALTLTKIRNTFKSDSSFGTSSIFSLYINNGDLYYGSAGLKIGDNRNSIIKFKTSNFIESKDEDISFGNSIIWDFTKDSNDTIYCAAWGVHKNDGGLFKIADSSLVNVTKSFGIKSDKVRTLFYDMDFDFLYVGTQDKGLYQLSLSKTISFFNDVSGIIEFKEKNSDLYILHEKGLSIKPDNKLIKNQNTEIFFNFFTQEAKKELPYLPINGNYNSFYNSIKNLEFYDLDIYENALWVSSSFGLFKLNLQGDIVQFLYYSSYKFLFLGSDMLTAHKFEATNLHLDVLNKPKSNDIDSIAKIIPFSPKDKNNPVYITKMLKYKDLVIVSSSKSGLHIFKDKVYESLALKNIFSARDINNISLDNYSKTLLVSTNTGDVFLLDMATNYKVLTHIKRDEIVGNSITLLENHKEALFIGTEKGLNIYQNGSIRLIDVAQGLKINDFTTSKIIKDTIYVGTQSGYYKIDLEKILNPKKIHPSITLTNIKVNYQKDTTKTYTWFNSDKKKLTYKYWQNILDLSFKTSNYPYPNKLRYSYQIEGLDPVWSIYSTKQNIFIPYLPIGTYNVNIKIKDLNTGSISLSKLAAITIVPPFWKTWWFISLLLLVLLISGFIAFKNRIKYIKKREQQKAKIQQRLVETKLEALQSQMNPHFTFNAMNSIQNYIIDNDIDNALMYLSEFAKLIRTTLENSSKHLILLAEEISYLKSYIVLENMRFNNKVNVTIDYDGLEANSIEIPPMIIQPFVENAFVHAFNKNYTNPKLSIKFYIENQLLICIIEDNGKGMNHTNSGQLHESKGLKLVMERLNLLNNFNNNSFKITSEEGKGTKVILQFELIGLDD</sequence>
<dbReference type="InterPro" id="IPR050640">
    <property type="entry name" value="Bact_2-comp_sensor_kinase"/>
</dbReference>
<name>A0ABW7MKY7_9FLAO</name>
<dbReference type="InterPro" id="IPR013783">
    <property type="entry name" value="Ig-like_fold"/>
</dbReference>
<dbReference type="GO" id="GO:0016301">
    <property type="term" value="F:kinase activity"/>
    <property type="evidence" value="ECO:0007669"/>
    <property type="project" value="UniProtKB-KW"/>
</dbReference>
<feature type="domain" description="Signal transduction histidine kinase internal region" evidence="2">
    <location>
        <begin position="793"/>
        <end position="871"/>
    </location>
</feature>
<dbReference type="InterPro" id="IPR011123">
    <property type="entry name" value="Y_Y_Y"/>
</dbReference>
<dbReference type="Pfam" id="PF06580">
    <property type="entry name" value="His_kinase"/>
    <property type="match status" value="1"/>
</dbReference>
<dbReference type="SUPFAM" id="SSF50998">
    <property type="entry name" value="Quinoprotein alcohol dehydrogenase-like"/>
    <property type="match status" value="1"/>
</dbReference>
<evidence type="ECO:0000256" key="1">
    <source>
        <dbReference type="SAM" id="Phobius"/>
    </source>
</evidence>
<feature type="transmembrane region" description="Helical" evidence="1">
    <location>
        <begin position="750"/>
        <end position="768"/>
    </location>
</feature>
<dbReference type="SUPFAM" id="SSF55874">
    <property type="entry name" value="ATPase domain of HSP90 chaperone/DNA topoisomerase II/histidine kinase"/>
    <property type="match status" value="1"/>
</dbReference>